<dbReference type="Proteomes" id="UP001596512">
    <property type="component" value="Unassembled WGS sequence"/>
</dbReference>
<evidence type="ECO:0008006" key="3">
    <source>
        <dbReference type="Google" id="ProtNLM"/>
    </source>
</evidence>
<evidence type="ECO:0000313" key="2">
    <source>
        <dbReference type="Proteomes" id="UP001596512"/>
    </source>
</evidence>
<gene>
    <name evidence="1" type="ORF">ACFQV2_06040</name>
</gene>
<name>A0ABW2TIK1_9PSEU</name>
<evidence type="ECO:0000313" key="1">
    <source>
        <dbReference type="EMBL" id="MFC7613234.1"/>
    </source>
</evidence>
<sequence length="484" mass="55703">MELYFSEYYGIDVATLERYGAFDISVVTDMPLFVDPFLLFNSEKSEYQDLHDKIIDYLVFLKEKAAGSLDPGLIRNWYRFKEVKQNWLGFTLLGNGGHALGDKFAHALHGSLGTILTNFGEEQITAGSHLEKLCLIRNGVGRDCISDFTTNLIKEYLLEYTQTFARSHLKPEHCREFSVTRARFNYKTETWETRKYYLPMLHDDFVILTPTDMLTRDETWISQSDMIRKFDYLPAAVPNDQLRAQINNYFRSILPKRADAKQKAEAAQKTILKFPELIDRYIRIKEDDGEGAQAVSQKKVDDTRAVLVEQVKRALVDLQSRTDFYERSWTSYEESLARVHVFKHYVENCDGYRVINRAGKPFSQESEVQIFFGILWCGSDFDANREVNNGRGPVDFKVSYGAKDKSLIEFKLGSNSSLKRNLENQVKIYEAANGVRKSVKVIVCYTKSHVLRVKKILKELDLVNEESVVVIDARSDNKPSASKV</sequence>
<protein>
    <recommendedName>
        <fullName evidence="3">Coiled-coil protein</fullName>
    </recommendedName>
</protein>
<reference evidence="2" key="1">
    <citation type="journal article" date="2019" name="Int. J. Syst. Evol. Microbiol.">
        <title>The Global Catalogue of Microorganisms (GCM) 10K type strain sequencing project: providing services to taxonomists for standard genome sequencing and annotation.</title>
        <authorList>
            <consortium name="The Broad Institute Genomics Platform"/>
            <consortium name="The Broad Institute Genome Sequencing Center for Infectious Disease"/>
            <person name="Wu L."/>
            <person name="Ma J."/>
        </authorList>
    </citation>
    <scope>NUCLEOTIDE SEQUENCE [LARGE SCALE GENOMIC DNA]</scope>
    <source>
        <strain evidence="2">JCM 17695</strain>
    </source>
</reference>
<comment type="caution">
    <text evidence="1">The sequence shown here is derived from an EMBL/GenBank/DDBJ whole genome shotgun (WGS) entry which is preliminary data.</text>
</comment>
<dbReference type="EMBL" id="JBHTEY010000004">
    <property type="protein sequence ID" value="MFC7613234.1"/>
    <property type="molecule type" value="Genomic_DNA"/>
</dbReference>
<keyword evidence="2" id="KW-1185">Reference proteome</keyword>
<organism evidence="1 2">
    <name type="scientific">Actinokineospora soli</name>
    <dbReference type="NCBI Taxonomy" id="1048753"/>
    <lineage>
        <taxon>Bacteria</taxon>
        <taxon>Bacillati</taxon>
        <taxon>Actinomycetota</taxon>
        <taxon>Actinomycetes</taxon>
        <taxon>Pseudonocardiales</taxon>
        <taxon>Pseudonocardiaceae</taxon>
        <taxon>Actinokineospora</taxon>
    </lineage>
</organism>
<accession>A0ABW2TIK1</accession>
<proteinExistence type="predicted"/>